<evidence type="ECO:0000313" key="11">
    <source>
        <dbReference type="Proteomes" id="UP000195570"/>
    </source>
</evidence>
<keyword evidence="4" id="KW-0132">Cell division</keyword>
<dbReference type="GO" id="GO:0051301">
    <property type="term" value="P:cell division"/>
    <property type="evidence" value="ECO:0007669"/>
    <property type="project" value="UniProtKB-KW"/>
</dbReference>
<evidence type="ECO:0000256" key="1">
    <source>
        <dbReference type="ARBA" id="ARBA00004286"/>
    </source>
</evidence>
<feature type="domain" description="Nuclear condensin complex subunit 3 C-terminal" evidence="9">
    <location>
        <begin position="548"/>
        <end position="923"/>
    </location>
</feature>
<evidence type="ECO:0000256" key="8">
    <source>
        <dbReference type="SAM" id="MobiDB-lite"/>
    </source>
</evidence>
<evidence type="ECO:0000256" key="3">
    <source>
        <dbReference type="ARBA" id="ARBA00022454"/>
    </source>
</evidence>
<keyword evidence="6" id="KW-0226">DNA condensation</keyword>
<dbReference type="InterPro" id="IPR027165">
    <property type="entry name" value="CND3"/>
</dbReference>
<dbReference type="GO" id="GO:0007076">
    <property type="term" value="P:mitotic chromosome condensation"/>
    <property type="evidence" value="ECO:0007669"/>
    <property type="project" value="InterPro"/>
</dbReference>
<sequence length="1061" mass="118831">MPPKKKRVSKEFDVASVGNIFQRIHKSAAHIPQCRKELLAYFADNQIAVGESVCYVVLLVLKEAPRIPPDALKRQYNFLTDFCKECRERYGSDQIALTILKTVMGLHNANDKMVRLGVVSLFDALLRTVDSKNDTVARQNLYEDLAEVVKLRLHDKFPAVRERAVSCASYFQIGKKTCDMTQQLLALLCTDTSADVRRQILLNVRDRTEFTNGYFSSMIRCLRDAVARVRAAAWDALSRSRWEIVTACAHMRGVNLPSLIKEGLADGNKTVANACRAALTDSWLHRDNGDDCEATLQLLMAENCSCIDLESVDAFCTEMLMYCKRHNKAKKYVVDFGCVSAASLLLWKTSARLSADAEGEDEMAVLLPLAQFSTLLKDTINLFAHPDAEPEAVKYKNADEADAMLRCLLSVFEIYQENGFLAHSDNTTRSSLLRNISFLLKIVPDDDPTLFVDIAVRTLKALTERTPEEATKTVTSALSSLFRCLRLPRKYSLGYDDVEAFGQKSRERHQHLMSLLMKNRLGGVEKEEYETLREEMDMDEKFLLRMQHIVFAFLSHSQRGDTIPSFCSHIIQLGRRLDNGPVKIVSTKSLGLQCLVNPDTVHTFMPLIMSDATDVTTEKGDCVSLAALGVVFDLVMEYGLRFFDCPTETRASGTYSNRSRSVAGEEVSYREDDDATAHSPASAGVESALEARLRHEKALSREDEHKVGGGNLLNSLRAFVWTNNAVRSTMAVVGFSKLLSCSRVHPRYVPEIIADLLTHLVAHRKGEKTNNSSAYMVDYLSKFFQSYASSHDQRQSMFAQGGVLAFVAMLRQHVPTASWLIEFVTKLSDALILVQIRNIDPTAARQAARLDDEIAPEDEEKSAMGKISSGRRTSARYSSQNSQLTQMLSKYSLHEFIASELLIEIAQNDSEHARDVCMTTLEKCMYFYTKALPSWLLFCCTRAIEVVGTDTPVRPRLESWRDEAVARFAVPISAEAIESLTTRWNETVEKRDQAVVKLLNCGITSGITSCLGEMARPYESSTPFSGDSVPCTATGVKKRAREAETVFEINSTTNRRGRTDR</sequence>
<dbReference type="EMBL" id="CZPT02001920">
    <property type="protein sequence ID" value="SCU72845.1"/>
    <property type="molecule type" value="Genomic_DNA"/>
</dbReference>
<gene>
    <name evidence="10" type="ORF">TEOVI_000442900</name>
</gene>
<keyword evidence="5" id="KW-0498">Mitosis</keyword>
<evidence type="ECO:0000256" key="6">
    <source>
        <dbReference type="ARBA" id="ARBA00023067"/>
    </source>
</evidence>
<dbReference type="PANTHER" id="PTHR14418:SF5">
    <property type="entry name" value="CONDENSIN COMPLEX SUBUNIT 3"/>
    <property type="match status" value="1"/>
</dbReference>
<evidence type="ECO:0000256" key="5">
    <source>
        <dbReference type="ARBA" id="ARBA00022776"/>
    </source>
</evidence>
<evidence type="ECO:0000259" key="9">
    <source>
        <dbReference type="Pfam" id="PF12719"/>
    </source>
</evidence>
<dbReference type="SUPFAM" id="SSF48371">
    <property type="entry name" value="ARM repeat"/>
    <property type="match status" value="1"/>
</dbReference>
<evidence type="ECO:0000256" key="4">
    <source>
        <dbReference type="ARBA" id="ARBA00022618"/>
    </source>
</evidence>
<dbReference type="GO" id="GO:0000796">
    <property type="term" value="C:condensin complex"/>
    <property type="evidence" value="ECO:0007669"/>
    <property type="project" value="InterPro"/>
</dbReference>
<feature type="region of interest" description="Disordered" evidence="8">
    <location>
        <begin position="662"/>
        <end position="683"/>
    </location>
</feature>
<name>A0A1G4IK15_TRYEQ</name>
<comment type="subcellular location">
    <subcellularLocation>
        <location evidence="1">Chromosome</location>
    </subcellularLocation>
</comment>
<dbReference type="PANTHER" id="PTHR14418">
    <property type="entry name" value="CONDENSIN COMPLEX SUBUNIT 3-RELATED"/>
    <property type="match status" value="1"/>
</dbReference>
<dbReference type="RefSeq" id="XP_067083301.1">
    <property type="nucleotide sequence ID" value="XM_067227200.1"/>
</dbReference>
<organism evidence="10 11">
    <name type="scientific">Trypanosoma equiperdum</name>
    <dbReference type="NCBI Taxonomy" id="5694"/>
    <lineage>
        <taxon>Eukaryota</taxon>
        <taxon>Discoba</taxon>
        <taxon>Euglenozoa</taxon>
        <taxon>Kinetoplastea</taxon>
        <taxon>Metakinetoplastina</taxon>
        <taxon>Trypanosomatida</taxon>
        <taxon>Trypanosomatidae</taxon>
        <taxon>Trypanosoma</taxon>
    </lineage>
</organism>
<dbReference type="Proteomes" id="UP000195570">
    <property type="component" value="Unassembled WGS sequence"/>
</dbReference>
<evidence type="ECO:0000313" key="10">
    <source>
        <dbReference type="EMBL" id="SCU72845.1"/>
    </source>
</evidence>
<dbReference type="GeneID" id="92378369"/>
<evidence type="ECO:0000256" key="2">
    <source>
        <dbReference type="ARBA" id="ARBA00006533"/>
    </source>
</evidence>
<dbReference type="AlphaFoldDB" id="A0A1G4IK15"/>
<dbReference type="InterPro" id="IPR025977">
    <property type="entry name" value="Cnd3_C"/>
</dbReference>
<reference evidence="10" key="1">
    <citation type="submission" date="2016-09" db="EMBL/GenBank/DDBJ databases">
        <authorList>
            <person name="Hebert L."/>
            <person name="Moumen B."/>
        </authorList>
    </citation>
    <scope>NUCLEOTIDE SEQUENCE [LARGE SCALE GENOMIC DNA]</scope>
    <source>
        <strain evidence="10">OVI</strain>
    </source>
</reference>
<keyword evidence="11" id="KW-1185">Reference proteome</keyword>
<proteinExistence type="inferred from homology"/>
<dbReference type="Gene3D" id="1.25.10.10">
    <property type="entry name" value="Leucine-rich Repeat Variant"/>
    <property type="match status" value="1"/>
</dbReference>
<dbReference type="InterPro" id="IPR016024">
    <property type="entry name" value="ARM-type_fold"/>
</dbReference>
<dbReference type="VEuPathDB" id="TriTrypDB:TEOVI_000442900"/>
<keyword evidence="7" id="KW-0131">Cell cycle</keyword>
<dbReference type="GO" id="GO:0000793">
    <property type="term" value="C:condensed chromosome"/>
    <property type="evidence" value="ECO:0007669"/>
    <property type="project" value="TreeGrafter"/>
</dbReference>
<keyword evidence="3" id="KW-0158">Chromosome</keyword>
<accession>A0A1G4IK15</accession>
<dbReference type="InterPro" id="IPR011989">
    <property type="entry name" value="ARM-like"/>
</dbReference>
<evidence type="ECO:0000256" key="7">
    <source>
        <dbReference type="ARBA" id="ARBA00023306"/>
    </source>
</evidence>
<comment type="caution">
    <text evidence="10">The sequence shown here is derived from an EMBL/GenBank/DDBJ whole genome shotgun (WGS) entry which is preliminary data.</text>
</comment>
<comment type="similarity">
    <text evidence="2">Belongs to the CND3 (condensin subunit 3) family.</text>
</comment>
<protein>
    <submittedName>
        <fullName evidence="10">Nuclear condensing complex subunits, C-term domain containing protein, putative</fullName>
    </submittedName>
</protein>
<dbReference type="Pfam" id="PF12719">
    <property type="entry name" value="Cnd3"/>
    <property type="match status" value="1"/>
</dbReference>